<gene>
    <name evidence="2" type="ORF">M8445_17320</name>
</gene>
<feature type="coiled-coil region" evidence="1">
    <location>
        <begin position="183"/>
        <end position="267"/>
    </location>
</feature>
<name>A0ABY7V8E5_9DEIO</name>
<dbReference type="EMBL" id="CP115167">
    <property type="protein sequence ID" value="WDA60728.1"/>
    <property type="molecule type" value="Genomic_DNA"/>
</dbReference>
<reference evidence="2 3" key="1">
    <citation type="submission" date="2022-12" db="EMBL/GenBank/DDBJ databases">
        <title>Genome Sequence of Deinococcus aquaticus Type Strain PB314.</title>
        <authorList>
            <person name="Albert C."/>
            <person name="Hill J."/>
            <person name="Boren L."/>
            <person name="Scholz-Ng S."/>
            <person name="Fatema N."/>
            <person name="Grosso R."/>
            <person name="Soboslay E."/>
            <person name="Tuohy J."/>
        </authorList>
    </citation>
    <scope>NUCLEOTIDE SEQUENCE [LARGE SCALE GENOMIC DNA]</scope>
    <source>
        <strain evidence="2 3">PB-314</strain>
        <plasmid evidence="2 3">pDATS02</plasmid>
    </source>
</reference>
<evidence type="ECO:0000313" key="3">
    <source>
        <dbReference type="Proteomes" id="UP001217044"/>
    </source>
</evidence>
<evidence type="ECO:0000256" key="1">
    <source>
        <dbReference type="SAM" id="Coils"/>
    </source>
</evidence>
<dbReference type="Proteomes" id="UP001217044">
    <property type="component" value="Plasmid pDATS02"/>
</dbReference>
<evidence type="ECO:0000313" key="2">
    <source>
        <dbReference type="EMBL" id="WDA60728.1"/>
    </source>
</evidence>
<keyword evidence="2" id="KW-0614">Plasmid</keyword>
<protein>
    <submittedName>
        <fullName evidence="2">Uncharacterized protein</fullName>
    </submittedName>
</protein>
<sequence>MFNLSSHKPFPVVSDTLKEFLAHKKAGAPLGRPVQEVVAHGMTVPVPPGVKEEHVAEAAALARKLQSMPMRDKGILTQLASQFTAEYFKEHGQGATGTLLEVAIDAYVELMCQVGLIHTIGQSEETTRRRLVGQFPEFVTMFQDVEKRIGSLMAQLVNDQLGEELVRLDGLLNDERELMSGAAERAQADATAERRRADTLQTKLEQVKAQAAAREAELERTLASERAAMVARERTWNETRRRLEDDKAAAQRVAAQLNAELQQRDEAQGLTDVQETMTLGSVLEAMSLRRFLVDQGLAATVQRAVVTCPAGISAAAVEAWRALFPDAAAQRAQLRAVVAQIAA</sequence>
<geneLocation type="plasmid" evidence="2 3">
    <name>pDATS02</name>
</geneLocation>
<organism evidence="2 3">
    <name type="scientific">Deinococcus aquaticus</name>
    <dbReference type="NCBI Taxonomy" id="328692"/>
    <lineage>
        <taxon>Bacteria</taxon>
        <taxon>Thermotogati</taxon>
        <taxon>Deinococcota</taxon>
        <taxon>Deinococci</taxon>
        <taxon>Deinococcales</taxon>
        <taxon>Deinococcaceae</taxon>
        <taxon>Deinococcus</taxon>
    </lineage>
</organism>
<proteinExistence type="predicted"/>
<keyword evidence="3" id="KW-1185">Reference proteome</keyword>
<keyword evidence="1" id="KW-0175">Coiled coil</keyword>
<dbReference type="RefSeq" id="WP_273991475.1">
    <property type="nucleotide sequence ID" value="NZ_BAABQT010000016.1"/>
</dbReference>
<accession>A0ABY7V8E5</accession>